<evidence type="ECO:0000256" key="1">
    <source>
        <dbReference type="ARBA" id="ARBA00023015"/>
    </source>
</evidence>
<gene>
    <name evidence="8" type="ORF">DEJ47_35685</name>
</gene>
<dbReference type="InterPro" id="IPR000551">
    <property type="entry name" value="MerR-type_HTH_dom"/>
</dbReference>
<keyword evidence="9" id="KW-1185">Reference proteome</keyword>
<dbReference type="SUPFAM" id="SSF46955">
    <property type="entry name" value="Putative DNA-binding domain"/>
    <property type="match status" value="1"/>
</dbReference>
<dbReference type="SUPFAM" id="SSF89082">
    <property type="entry name" value="Antibiotic binding domain of TipA-like multidrug resistance regulators"/>
    <property type="match status" value="1"/>
</dbReference>
<dbReference type="PROSITE" id="PS00552">
    <property type="entry name" value="HTH_MERR_1"/>
    <property type="match status" value="1"/>
</dbReference>
<dbReference type="PANTHER" id="PTHR30204:SF90">
    <property type="entry name" value="HTH-TYPE TRANSCRIPTIONAL ACTIVATOR MTA"/>
    <property type="match status" value="1"/>
</dbReference>
<dbReference type="Pfam" id="PF07739">
    <property type="entry name" value="TipAS"/>
    <property type="match status" value="1"/>
</dbReference>
<dbReference type="InterPro" id="IPR012925">
    <property type="entry name" value="TipAS_dom"/>
</dbReference>
<evidence type="ECO:0000313" key="8">
    <source>
        <dbReference type="EMBL" id="QES31052.1"/>
    </source>
</evidence>
<dbReference type="Pfam" id="PF13411">
    <property type="entry name" value="MerR_1"/>
    <property type="match status" value="1"/>
</dbReference>
<keyword evidence="1" id="KW-0805">Transcription regulation</keyword>
<dbReference type="Gene3D" id="1.10.1660.10">
    <property type="match status" value="1"/>
</dbReference>
<dbReference type="Gene3D" id="1.10.490.50">
    <property type="entry name" value="Antibiotic binding domain of TipA-like multidrug resistance regulators"/>
    <property type="match status" value="1"/>
</dbReference>
<dbReference type="Proteomes" id="UP000323046">
    <property type="component" value="Chromosome"/>
</dbReference>
<reference evidence="8 9" key="1">
    <citation type="submission" date="2018-05" db="EMBL/GenBank/DDBJ databases">
        <title>Streptomyces venezuelae.</title>
        <authorList>
            <person name="Kim W."/>
            <person name="Lee N."/>
            <person name="Cho B.-K."/>
        </authorList>
    </citation>
    <scope>NUCLEOTIDE SEQUENCE [LARGE SCALE GENOMIC DNA]</scope>
    <source>
        <strain evidence="8 9">ATCC 14583</strain>
    </source>
</reference>
<organism evidence="8 9">
    <name type="scientific">Streptomyces venezuelae</name>
    <dbReference type="NCBI Taxonomy" id="54571"/>
    <lineage>
        <taxon>Bacteria</taxon>
        <taxon>Bacillati</taxon>
        <taxon>Actinomycetota</taxon>
        <taxon>Actinomycetes</taxon>
        <taxon>Kitasatosporales</taxon>
        <taxon>Streptomycetaceae</taxon>
        <taxon>Streptomyces</taxon>
    </lineage>
</organism>
<evidence type="ECO:0000256" key="6">
    <source>
        <dbReference type="SAM" id="MobiDB-lite"/>
    </source>
</evidence>
<dbReference type="GO" id="GO:0003677">
    <property type="term" value="F:DNA binding"/>
    <property type="evidence" value="ECO:0007669"/>
    <property type="project" value="UniProtKB-KW"/>
</dbReference>
<evidence type="ECO:0000256" key="5">
    <source>
        <dbReference type="SAM" id="Coils"/>
    </source>
</evidence>
<dbReference type="PRINTS" id="PR00040">
    <property type="entry name" value="HTHMERR"/>
</dbReference>
<sequence length="299" mass="33667">MRYTVGQVAGFAGVTVRTLHHYDRAGLLTPGERSNSGYRLYGEADLARLQQILFYRELGFTLDEIAEILADPHADALGRLRARRQALREQIDRLERLVEVAERAMEVQRTGVTLDPRERFEVFGEVAFDLSYATEAGLKWQDSPGHRTAMRSAAEHTKEDWAELMREAARWREELLAAFDAEEPAGGERAMELAEAHRRHIARWFTPCPSDMHRRIADDFVSDARAFALVVPPSQQRPGLAAYLRAAVVANAERRTGPRGRPENETGLHHPHPEPEGEGEGGRVRASESSRSSLPEEVR</sequence>
<dbReference type="CDD" id="cd01106">
    <property type="entry name" value="HTH_TipAL-Mta"/>
    <property type="match status" value="1"/>
</dbReference>
<dbReference type="PROSITE" id="PS50937">
    <property type="entry name" value="HTH_MERR_2"/>
    <property type="match status" value="1"/>
</dbReference>
<dbReference type="PANTHER" id="PTHR30204">
    <property type="entry name" value="REDOX-CYCLING DRUG-SENSING TRANSCRIPTIONAL ACTIVATOR SOXR"/>
    <property type="match status" value="1"/>
</dbReference>
<keyword evidence="3" id="KW-0010">Activator</keyword>
<evidence type="ECO:0000259" key="7">
    <source>
        <dbReference type="PROSITE" id="PS50937"/>
    </source>
</evidence>
<evidence type="ECO:0000256" key="2">
    <source>
        <dbReference type="ARBA" id="ARBA00023125"/>
    </source>
</evidence>
<dbReference type="AlphaFoldDB" id="A0A5P2BKW9"/>
<keyword evidence="2" id="KW-0238">DNA-binding</keyword>
<feature type="coiled-coil region" evidence="5">
    <location>
        <begin position="77"/>
        <end position="104"/>
    </location>
</feature>
<feature type="region of interest" description="Disordered" evidence="6">
    <location>
        <begin position="253"/>
        <end position="299"/>
    </location>
</feature>
<dbReference type="EMBL" id="CP029193">
    <property type="protein sequence ID" value="QES31052.1"/>
    <property type="molecule type" value="Genomic_DNA"/>
</dbReference>
<evidence type="ECO:0000256" key="4">
    <source>
        <dbReference type="ARBA" id="ARBA00023163"/>
    </source>
</evidence>
<evidence type="ECO:0000256" key="3">
    <source>
        <dbReference type="ARBA" id="ARBA00023159"/>
    </source>
</evidence>
<dbReference type="OrthoDB" id="9809391at2"/>
<dbReference type="InterPro" id="IPR036244">
    <property type="entry name" value="TipA-like_antibiotic-bd"/>
</dbReference>
<keyword evidence="5" id="KW-0175">Coiled coil</keyword>
<name>A0A5P2BKW9_STRVZ</name>
<feature type="domain" description="HTH merR-type" evidence="7">
    <location>
        <begin position="1"/>
        <end position="71"/>
    </location>
</feature>
<keyword evidence="4" id="KW-0804">Transcription</keyword>
<proteinExistence type="predicted"/>
<protein>
    <submittedName>
        <fullName evidence="8">MerR family transcriptional regulator</fullName>
    </submittedName>
</protein>
<dbReference type="SMART" id="SM00422">
    <property type="entry name" value="HTH_MERR"/>
    <property type="match status" value="1"/>
</dbReference>
<dbReference type="InterPro" id="IPR009061">
    <property type="entry name" value="DNA-bd_dom_put_sf"/>
</dbReference>
<dbReference type="GO" id="GO:0003700">
    <property type="term" value="F:DNA-binding transcription factor activity"/>
    <property type="evidence" value="ECO:0007669"/>
    <property type="project" value="InterPro"/>
</dbReference>
<dbReference type="InterPro" id="IPR047057">
    <property type="entry name" value="MerR_fam"/>
</dbReference>
<accession>A0A5P2BKW9</accession>
<evidence type="ECO:0000313" key="9">
    <source>
        <dbReference type="Proteomes" id="UP000323046"/>
    </source>
</evidence>
<dbReference type="RefSeq" id="WP_150175244.1">
    <property type="nucleotide sequence ID" value="NZ_CP029193.1"/>
</dbReference>